<evidence type="ECO:0000259" key="1">
    <source>
        <dbReference type="PROSITE" id="PS50883"/>
    </source>
</evidence>
<organism evidence="2 3">
    <name type="scientific">Aureimonas glaciei</name>
    <dbReference type="NCBI Taxonomy" id="1776957"/>
    <lineage>
        <taxon>Bacteria</taxon>
        <taxon>Pseudomonadati</taxon>
        <taxon>Pseudomonadota</taxon>
        <taxon>Alphaproteobacteria</taxon>
        <taxon>Hyphomicrobiales</taxon>
        <taxon>Aurantimonadaceae</taxon>
        <taxon>Aureimonas</taxon>
    </lineage>
</organism>
<dbReference type="Proteomes" id="UP000613160">
    <property type="component" value="Unassembled WGS sequence"/>
</dbReference>
<evidence type="ECO:0000313" key="3">
    <source>
        <dbReference type="Proteomes" id="UP000613160"/>
    </source>
</evidence>
<dbReference type="InterPro" id="IPR050706">
    <property type="entry name" value="Cyclic-di-GMP_PDE-like"/>
</dbReference>
<dbReference type="InterPro" id="IPR035919">
    <property type="entry name" value="EAL_sf"/>
</dbReference>
<dbReference type="CDD" id="cd01948">
    <property type="entry name" value="EAL"/>
    <property type="match status" value="1"/>
</dbReference>
<dbReference type="SUPFAM" id="SSF55781">
    <property type="entry name" value="GAF domain-like"/>
    <property type="match status" value="1"/>
</dbReference>
<dbReference type="InterPro" id="IPR000160">
    <property type="entry name" value="GGDEF_dom"/>
</dbReference>
<accession>A0A916XT84</accession>
<dbReference type="Gene3D" id="3.20.20.450">
    <property type="entry name" value="EAL domain"/>
    <property type="match status" value="1"/>
</dbReference>
<dbReference type="InterPro" id="IPR029787">
    <property type="entry name" value="Nucleotide_cyclase"/>
</dbReference>
<dbReference type="SUPFAM" id="SSF141868">
    <property type="entry name" value="EAL domain-like"/>
    <property type="match status" value="1"/>
</dbReference>
<evidence type="ECO:0000313" key="2">
    <source>
        <dbReference type="EMBL" id="GGD07190.1"/>
    </source>
</evidence>
<dbReference type="SMART" id="SM00267">
    <property type="entry name" value="GGDEF"/>
    <property type="match status" value="1"/>
</dbReference>
<dbReference type="SMART" id="SM00052">
    <property type="entry name" value="EAL"/>
    <property type="match status" value="1"/>
</dbReference>
<dbReference type="EMBL" id="BMJJ01000001">
    <property type="protein sequence ID" value="GGD07190.1"/>
    <property type="molecule type" value="Genomic_DNA"/>
</dbReference>
<proteinExistence type="predicted"/>
<dbReference type="AlphaFoldDB" id="A0A916XT84"/>
<dbReference type="SMART" id="SM00065">
    <property type="entry name" value="GAF"/>
    <property type="match status" value="1"/>
</dbReference>
<dbReference type="Gene3D" id="3.30.450.40">
    <property type="match status" value="1"/>
</dbReference>
<dbReference type="PANTHER" id="PTHR33121:SF19">
    <property type="entry name" value="CYCLIC DI-GMP PHOSPHODIESTERASE PA2567"/>
    <property type="match status" value="1"/>
</dbReference>
<dbReference type="InterPro" id="IPR003018">
    <property type="entry name" value="GAF"/>
</dbReference>
<dbReference type="Pfam" id="PF00563">
    <property type="entry name" value="EAL"/>
    <property type="match status" value="1"/>
</dbReference>
<gene>
    <name evidence="2" type="ORF">GCM10011335_07700</name>
</gene>
<protein>
    <submittedName>
        <fullName evidence="2">Sensor domain-containing phosphodiesterase</fullName>
    </submittedName>
</protein>
<dbReference type="Pfam" id="PF01590">
    <property type="entry name" value="GAF"/>
    <property type="match status" value="1"/>
</dbReference>
<dbReference type="InterPro" id="IPR043128">
    <property type="entry name" value="Rev_trsase/Diguanyl_cyclase"/>
</dbReference>
<dbReference type="GO" id="GO:0071111">
    <property type="term" value="F:cyclic-guanylate-specific phosphodiesterase activity"/>
    <property type="evidence" value="ECO:0007669"/>
    <property type="project" value="InterPro"/>
</dbReference>
<keyword evidence="3" id="KW-1185">Reference proteome</keyword>
<reference evidence="2" key="2">
    <citation type="submission" date="2020-09" db="EMBL/GenBank/DDBJ databases">
        <authorList>
            <person name="Sun Q."/>
            <person name="Zhou Y."/>
        </authorList>
    </citation>
    <scope>NUCLEOTIDE SEQUENCE</scope>
    <source>
        <strain evidence="2">CGMCC 1.15493</strain>
    </source>
</reference>
<sequence>MSLQQLRLLGTPASESFDRITRTACLVFGLPYAAISLTDQDRQWFKSRVGIDPAWMARSEAPCSQVAEKTMSAVIADLAADDGFRDGELVRSGIRFYAGAPLVTRDGQGIGALCVLGPDPREATDAEMAALHDLAAMVMTQVELEHAFGRIDPISGLPNRAQFVADLLDLARSDPGGTRLAVLVDLADTAQLDNFARVMGYSHVDGMVKYAADLMRERLGPERAAYHVSATQFAFLAPVGTELDAYAQSVAAGLIESRALSQFRFIATTVIGLAPFRLGVCKTEDLLRGLHSAAKEARTGGAPVRIYSPAIDEMHRRRFQLLQDFDAAIADPSQLRLVFQPRVDLASRACIGAEALLRWTHPTLGNIGPAEFIPIVEHSTHARAMTAFVVDAAARQLASWRKAGIGVNLSLNISAANLQERDFAERMGQILSRHDVVPQELELEMTESAIMKDTGLALQQLNALAQLGVRLAIDDFGTGYSSLAYLQRLPMHVVKIDQSFIRGIAADSRERKLVGSMIALSRDLGLRVVAEGVETAETATILSDLACEEAQGYFFARPMEATAFAPWLALQAA</sequence>
<dbReference type="InterPro" id="IPR029016">
    <property type="entry name" value="GAF-like_dom_sf"/>
</dbReference>
<dbReference type="PANTHER" id="PTHR33121">
    <property type="entry name" value="CYCLIC DI-GMP PHOSPHODIESTERASE PDEF"/>
    <property type="match status" value="1"/>
</dbReference>
<name>A0A916XT84_9HYPH</name>
<dbReference type="PROSITE" id="PS50883">
    <property type="entry name" value="EAL"/>
    <property type="match status" value="1"/>
</dbReference>
<feature type="domain" description="EAL" evidence="1">
    <location>
        <begin position="318"/>
        <end position="572"/>
    </location>
</feature>
<dbReference type="InterPro" id="IPR001633">
    <property type="entry name" value="EAL_dom"/>
</dbReference>
<reference evidence="2" key="1">
    <citation type="journal article" date="2014" name="Int. J. Syst. Evol. Microbiol.">
        <title>Complete genome sequence of Corynebacterium casei LMG S-19264T (=DSM 44701T), isolated from a smear-ripened cheese.</title>
        <authorList>
            <consortium name="US DOE Joint Genome Institute (JGI-PGF)"/>
            <person name="Walter F."/>
            <person name="Albersmeier A."/>
            <person name="Kalinowski J."/>
            <person name="Ruckert C."/>
        </authorList>
    </citation>
    <scope>NUCLEOTIDE SEQUENCE</scope>
    <source>
        <strain evidence="2">CGMCC 1.15493</strain>
    </source>
</reference>
<dbReference type="SUPFAM" id="SSF55073">
    <property type="entry name" value="Nucleotide cyclase"/>
    <property type="match status" value="1"/>
</dbReference>
<comment type="caution">
    <text evidence="2">The sequence shown here is derived from an EMBL/GenBank/DDBJ whole genome shotgun (WGS) entry which is preliminary data.</text>
</comment>
<dbReference type="Gene3D" id="3.30.70.270">
    <property type="match status" value="1"/>
</dbReference>